<dbReference type="Proteomes" id="UP000035680">
    <property type="component" value="Unassembled WGS sequence"/>
</dbReference>
<feature type="signal peptide" evidence="1">
    <location>
        <begin position="1"/>
        <end position="24"/>
    </location>
</feature>
<reference evidence="3" key="1">
    <citation type="submission" date="2014-07" db="EMBL/GenBank/DDBJ databases">
        <authorList>
            <person name="Martin A.A"/>
            <person name="De Silva N."/>
        </authorList>
    </citation>
    <scope>NUCLEOTIDE SEQUENCE</scope>
</reference>
<dbReference type="InterPro" id="IPR035940">
    <property type="entry name" value="CAP_sf"/>
</dbReference>
<evidence type="ECO:0000313" key="4">
    <source>
        <dbReference type="WBParaSite" id="SVE_0207200.1"/>
    </source>
</evidence>
<dbReference type="AlphaFoldDB" id="A0A0K0EZW2"/>
<proteinExistence type="predicted"/>
<sequence length="250" mass="29025">MNYYNNTLLVISIVLSIFSIGCQTYESKEASDKNSLLNLKLNDQSFSLKDIGKDSSKLNLVYGYVKNNDQRKRKVVINHIKIGPRRLSTTTRTTTKKVTTTKPRNPATKYIKMKYLLYRDINELRGKYNFPKLKVNLTLSIELQKYVVRFIKGDKTLKPRPPAPEDLYYFCKPGEKYDPIKFWSKDKAFLTREYIEMGTLDLFYSKLIWKSSKYIGCGVHGDVNGIATFCKITPRGNIKGQYYENVFNRG</sequence>
<evidence type="ECO:0000256" key="1">
    <source>
        <dbReference type="SAM" id="SignalP"/>
    </source>
</evidence>
<keyword evidence="1" id="KW-0732">Signal</keyword>
<dbReference type="Gene3D" id="3.40.33.10">
    <property type="entry name" value="CAP"/>
    <property type="match status" value="1"/>
</dbReference>
<dbReference type="InterPro" id="IPR014044">
    <property type="entry name" value="CAP_dom"/>
</dbReference>
<name>A0A0K0EZW2_STRVS</name>
<protein>
    <submittedName>
        <fullName evidence="4">SCP domain-containing protein</fullName>
    </submittedName>
</protein>
<feature type="domain" description="SCP" evidence="2">
    <location>
        <begin position="111"/>
        <end position="240"/>
    </location>
</feature>
<dbReference type="WBParaSite" id="SVE_0207200.1">
    <property type="protein sequence ID" value="SVE_0207200.1"/>
    <property type="gene ID" value="SVE_0207200"/>
</dbReference>
<dbReference type="Pfam" id="PF00188">
    <property type="entry name" value="CAP"/>
    <property type="match status" value="1"/>
</dbReference>
<organism evidence="3 4">
    <name type="scientific">Strongyloides venezuelensis</name>
    <name type="common">Threadworm</name>
    <dbReference type="NCBI Taxonomy" id="75913"/>
    <lineage>
        <taxon>Eukaryota</taxon>
        <taxon>Metazoa</taxon>
        <taxon>Ecdysozoa</taxon>
        <taxon>Nematoda</taxon>
        <taxon>Chromadorea</taxon>
        <taxon>Rhabditida</taxon>
        <taxon>Tylenchina</taxon>
        <taxon>Panagrolaimomorpha</taxon>
        <taxon>Strongyloidoidea</taxon>
        <taxon>Strongyloididae</taxon>
        <taxon>Strongyloides</taxon>
    </lineage>
</organism>
<reference evidence="4" key="2">
    <citation type="submission" date="2015-08" db="UniProtKB">
        <authorList>
            <consortium name="WormBaseParasite"/>
        </authorList>
    </citation>
    <scope>IDENTIFICATION</scope>
</reference>
<evidence type="ECO:0000259" key="2">
    <source>
        <dbReference type="SMART" id="SM00198"/>
    </source>
</evidence>
<dbReference type="SMART" id="SM00198">
    <property type="entry name" value="SCP"/>
    <property type="match status" value="1"/>
</dbReference>
<keyword evidence="3" id="KW-1185">Reference proteome</keyword>
<dbReference type="SUPFAM" id="SSF55797">
    <property type="entry name" value="PR-1-like"/>
    <property type="match status" value="1"/>
</dbReference>
<evidence type="ECO:0000313" key="3">
    <source>
        <dbReference type="Proteomes" id="UP000035680"/>
    </source>
</evidence>
<feature type="chain" id="PRO_5005329148" evidence="1">
    <location>
        <begin position="25"/>
        <end position="250"/>
    </location>
</feature>
<accession>A0A0K0EZW2</accession>